<dbReference type="EMBL" id="LLXH01000949">
    <property type="protein sequence ID" value="PKC61687.1"/>
    <property type="molecule type" value="Genomic_DNA"/>
</dbReference>
<dbReference type="VEuPathDB" id="FungiDB:FUN_000277"/>
<dbReference type="Gene3D" id="3.30.710.10">
    <property type="entry name" value="Potassium Channel Kv1.1, Chain A"/>
    <property type="match status" value="2"/>
</dbReference>
<dbReference type="PANTHER" id="PTHR46306:SF1">
    <property type="entry name" value="BTB_POZ DOMAIN-CONTAINING PROTEIN 9"/>
    <property type="match status" value="1"/>
</dbReference>
<protein>
    <recommendedName>
        <fullName evidence="1">TLDc domain-containing protein</fullName>
    </recommendedName>
</protein>
<dbReference type="VEuPathDB" id="FungiDB:FUN_009095"/>
<feature type="domain" description="TLDc" evidence="1">
    <location>
        <begin position="72"/>
        <end position="251"/>
    </location>
</feature>
<feature type="non-terminal residue" evidence="2">
    <location>
        <position position="1"/>
    </location>
</feature>
<dbReference type="PROSITE" id="PS51886">
    <property type="entry name" value="TLDC"/>
    <property type="match status" value="1"/>
</dbReference>
<evidence type="ECO:0000313" key="2">
    <source>
        <dbReference type="EMBL" id="PKC61687.1"/>
    </source>
</evidence>
<dbReference type="InterPro" id="IPR006571">
    <property type="entry name" value="TLDc_dom"/>
</dbReference>
<dbReference type="CDD" id="cd18186">
    <property type="entry name" value="BTB_POZ_ZBTB_KLHL-like"/>
    <property type="match status" value="2"/>
</dbReference>
<sequence>HIKLPNILPDIFQIIIRYIYGGRISLVEYDVLDIIKILVAANELSIKIIPEELYEDTIKYFLDKNSKNLDSIIITTQHAELISKWINRLEITDELKNSYEFKLILRGSRDGFTAKLFHEICDNQSHTVTIFKVKDTNEILGGYNPIEWKNDYGIFRDYGTTKDSFIFSFMNKESIKDHIISRVKDEYYAICYCHNYGPSFGDKDLTIYGGHEGVASFRNKKSYCQENSYEKQIRKMEDDFSVEEYERNGKFYFVKPNITAEVFQIILRYIYSGTILLNEQDTSEILRLVVAAPSKEISNYLRRYLIENKSEWMKLNFELAYQISFQSNNLLELQQFCTDLMAKSPGKIFELLDFTSLYEKSLISLIERDDLQMKEIEVWE</sequence>
<dbReference type="VEuPathDB" id="FungiDB:RhiirFUN_017583"/>
<accession>A0A2N0REF4</accession>
<name>A0A2N0REF4_9GLOM</name>
<dbReference type="VEuPathDB" id="FungiDB:RhiirA1_466194"/>
<dbReference type="Proteomes" id="UP000232688">
    <property type="component" value="Unassembled WGS sequence"/>
</dbReference>
<evidence type="ECO:0000313" key="3">
    <source>
        <dbReference type="Proteomes" id="UP000232688"/>
    </source>
</evidence>
<dbReference type="PANTHER" id="PTHR46306">
    <property type="entry name" value="BTB/POZ DOMAIN-CONTAINING PROTEIN 9"/>
    <property type="match status" value="1"/>
</dbReference>
<dbReference type="InterPro" id="IPR011333">
    <property type="entry name" value="SKP1/BTB/POZ_sf"/>
</dbReference>
<dbReference type="AlphaFoldDB" id="A0A2N0REF4"/>
<gene>
    <name evidence="2" type="ORF">RhiirA1_466194</name>
</gene>
<reference evidence="2 3" key="1">
    <citation type="submission" date="2017-10" db="EMBL/GenBank/DDBJ databases">
        <title>Extensive intraspecific genome diversity in a model arbuscular mycorrhizal fungus.</title>
        <authorList>
            <person name="Chen E.C.H."/>
            <person name="Morin E."/>
            <person name="Baudet D."/>
            <person name="Noel J."/>
            <person name="Ndikumana S."/>
            <person name="Charron P."/>
            <person name="St-Onge C."/>
            <person name="Giorgi J."/>
            <person name="Grigoriev I.V."/>
            <person name="Roux C."/>
            <person name="Martin F.M."/>
            <person name="Corradi N."/>
        </authorList>
    </citation>
    <scope>NUCLEOTIDE SEQUENCE [LARGE SCALE GENOMIC DNA]</scope>
    <source>
        <strain evidence="2 3">A1</strain>
    </source>
</reference>
<organism evidence="2 3">
    <name type="scientific">Rhizophagus irregularis</name>
    <dbReference type="NCBI Taxonomy" id="588596"/>
    <lineage>
        <taxon>Eukaryota</taxon>
        <taxon>Fungi</taxon>
        <taxon>Fungi incertae sedis</taxon>
        <taxon>Mucoromycota</taxon>
        <taxon>Glomeromycotina</taxon>
        <taxon>Glomeromycetes</taxon>
        <taxon>Glomerales</taxon>
        <taxon>Glomeraceae</taxon>
        <taxon>Rhizophagus</taxon>
    </lineage>
</organism>
<proteinExistence type="predicted"/>
<reference evidence="2 3" key="2">
    <citation type="submission" date="2017-10" db="EMBL/GenBank/DDBJ databases">
        <title>Genome analyses suggest a sexual origin of heterokaryosis in a supposedly ancient asexual fungus.</title>
        <authorList>
            <person name="Corradi N."/>
            <person name="Sedzielewska K."/>
            <person name="Noel J."/>
            <person name="Charron P."/>
            <person name="Farinelli L."/>
            <person name="Marton T."/>
            <person name="Kruger M."/>
            <person name="Pelin A."/>
            <person name="Brachmann A."/>
            <person name="Corradi N."/>
        </authorList>
    </citation>
    <scope>NUCLEOTIDE SEQUENCE [LARGE SCALE GENOMIC DNA]</scope>
    <source>
        <strain evidence="2 3">A1</strain>
    </source>
</reference>
<dbReference type="InterPro" id="IPR052407">
    <property type="entry name" value="BTB_POZ_domain_cont_9"/>
</dbReference>
<dbReference type="GO" id="GO:0005737">
    <property type="term" value="C:cytoplasm"/>
    <property type="evidence" value="ECO:0007669"/>
    <property type="project" value="TreeGrafter"/>
</dbReference>
<dbReference type="VEuPathDB" id="FungiDB:RhiirFUN_016033"/>
<dbReference type="Pfam" id="PF07534">
    <property type="entry name" value="TLD"/>
    <property type="match status" value="1"/>
</dbReference>
<comment type="caution">
    <text evidence="2">The sequence shown here is derived from an EMBL/GenBank/DDBJ whole genome shotgun (WGS) entry which is preliminary data.</text>
</comment>
<evidence type="ECO:0000259" key="1">
    <source>
        <dbReference type="PROSITE" id="PS51886"/>
    </source>
</evidence>